<dbReference type="Pfam" id="PF00561">
    <property type="entry name" value="Abhydrolase_1"/>
    <property type="match status" value="1"/>
</dbReference>
<feature type="domain" description="AB hydrolase-1" evidence="1">
    <location>
        <begin position="24"/>
        <end position="265"/>
    </location>
</feature>
<dbReference type="InterPro" id="IPR050266">
    <property type="entry name" value="AB_hydrolase_sf"/>
</dbReference>
<sequence length="289" mass="31752">MPQITLPQGVLEYRENGAEGSDAPVVVFVHGFLVDGSLWRATADALARRGIRAIAPTLPLGSHRIAMRPDADLSPRGVARAVIAFLEALDLHDVTLVGNDSGGAISQFVLDTDPSRVGRLVLTNCDAFDTFPPAPFDVMFRVARRRGVLRAGLEPMRLRALRHSVLGYGVLSARPFDAEQTRGWVMPFLSDAGVRRDTLRFLRAAEPADLLDVSTRLSRFTRPVLLCWAPQDRFFRIELGRRLAAVFPDARLVEIGDARTFVPLDQPERLAAEIAAFAPNVAPAQRLTL</sequence>
<organism evidence="2 3">
    <name type="scientific">Svornostia abyssi</name>
    <dbReference type="NCBI Taxonomy" id="2898438"/>
    <lineage>
        <taxon>Bacteria</taxon>
        <taxon>Bacillati</taxon>
        <taxon>Actinomycetota</taxon>
        <taxon>Thermoleophilia</taxon>
        <taxon>Solirubrobacterales</taxon>
        <taxon>Baekduiaceae</taxon>
        <taxon>Svornostia</taxon>
    </lineage>
</organism>
<gene>
    <name evidence="2" type="ORF">LRS13_22520</name>
</gene>
<name>A0ABY5PG16_9ACTN</name>
<evidence type="ECO:0000313" key="2">
    <source>
        <dbReference type="EMBL" id="UUY03410.1"/>
    </source>
</evidence>
<dbReference type="RefSeq" id="WP_353863917.1">
    <property type="nucleotide sequence ID" value="NZ_CP088295.1"/>
</dbReference>
<keyword evidence="3" id="KW-1185">Reference proteome</keyword>
<dbReference type="Proteomes" id="UP001058860">
    <property type="component" value="Chromosome"/>
</dbReference>
<evidence type="ECO:0000259" key="1">
    <source>
        <dbReference type="Pfam" id="PF00561"/>
    </source>
</evidence>
<dbReference type="EMBL" id="CP088295">
    <property type="protein sequence ID" value="UUY03410.1"/>
    <property type="molecule type" value="Genomic_DNA"/>
</dbReference>
<evidence type="ECO:0000313" key="3">
    <source>
        <dbReference type="Proteomes" id="UP001058860"/>
    </source>
</evidence>
<dbReference type="SUPFAM" id="SSF53474">
    <property type="entry name" value="alpha/beta-Hydrolases"/>
    <property type="match status" value="1"/>
</dbReference>
<dbReference type="Gene3D" id="3.40.50.1820">
    <property type="entry name" value="alpha/beta hydrolase"/>
    <property type="match status" value="1"/>
</dbReference>
<keyword evidence="2" id="KW-0378">Hydrolase</keyword>
<dbReference type="PANTHER" id="PTHR43798:SF33">
    <property type="entry name" value="HYDROLASE, PUTATIVE (AFU_ORTHOLOGUE AFUA_2G14860)-RELATED"/>
    <property type="match status" value="1"/>
</dbReference>
<dbReference type="InterPro" id="IPR000073">
    <property type="entry name" value="AB_hydrolase_1"/>
</dbReference>
<dbReference type="InterPro" id="IPR029058">
    <property type="entry name" value="AB_hydrolase_fold"/>
</dbReference>
<reference evidence="3" key="1">
    <citation type="submission" date="2021-11" db="EMBL/GenBank/DDBJ databases">
        <title>Cultivation dependent microbiological survey of springs from the worlds oldest radium mine currently devoted to the extraction of radon-saturated water.</title>
        <authorList>
            <person name="Kapinusova G."/>
            <person name="Smrhova T."/>
            <person name="Strejcek M."/>
            <person name="Suman J."/>
            <person name="Jani K."/>
            <person name="Pajer P."/>
            <person name="Uhlik O."/>
        </authorList>
    </citation>
    <scope>NUCLEOTIDE SEQUENCE [LARGE SCALE GENOMIC DNA]</scope>
    <source>
        <strain evidence="3">J379</strain>
    </source>
</reference>
<dbReference type="GO" id="GO:0016787">
    <property type="term" value="F:hydrolase activity"/>
    <property type="evidence" value="ECO:0007669"/>
    <property type="project" value="UniProtKB-KW"/>
</dbReference>
<dbReference type="PANTHER" id="PTHR43798">
    <property type="entry name" value="MONOACYLGLYCEROL LIPASE"/>
    <property type="match status" value="1"/>
</dbReference>
<proteinExistence type="predicted"/>
<accession>A0ABY5PG16</accession>
<protein>
    <submittedName>
        <fullName evidence="2">Alpha/beta hydrolase</fullName>
    </submittedName>
</protein>